<reference evidence="1 2" key="1">
    <citation type="submission" date="2018-05" db="EMBL/GenBank/DDBJ databases">
        <title>Genomic Encyclopedia of Type Strains, Phase I: the one thousand microbial genomes (KMG-I) project.</title>
        <authorList>
            <person name="Kyrpides N."/>
        </authorList>
    </citation>
    <scope>NUCLEOTIDE SEQUENCE [LARGE SCALE GENOMIC DNA]</scope>
    <source>
        <strain evidence="1 2">DSM 15611</strain>
    </source>
</reference>
<keyword evidence="2" id="KW-1185">Reference proteome</keyword>
<protein>
    <submittedName>
        <fullName evidence="1">Uncharacterized protein DUF4270</fullName>
    </submittedName>
</protein>
<dbReference type="InterPro" id="IPR025366">
    <property type="entry name" value="DUF4270"/>
</dbReference>
<sequence length="454" mass="49898">MALAFVGCDDTTETVGNSLNKNNSFVATTDSFLVASNTVLVDSVLSKNTVAYLGYVRDPETGSYITGDAMIQLHSLADIGLPAKDSIVSKLGNEVIADSCELFLPLAKSYGDSTVVMTLNLREMQKPMLETRTYYTNFDPEANGYLRTTNGINKDASYTLTSKAGTSSGILIRMNDKYWDKNGKEYNNLGTYLLQTYYAHPEYFKNTYSFLTNVFPGFYFKHKSGLGAMAHVESCLLNIFYRSKVNGKDSAQWISLVGTEEVLQHTKVTNTAATATLLNDTRYTYLKTPAGFFTQLTIPVEQLENGHNGQDINQVKLSVPRVNNSTTSDNALSPSSSVLLLPVDSLNSFFKQNVLMDNKVSFLGSLVANTYTFDNIANVINVMRKADKTNPNWNKLVIVPVTLTTTTRQTQSGSNETVITKITHNMSLTSTKLLKGTGAPGSAIKLNVIYTKVQ</sequence>
<gene>
    <name evidence="1" type="ORF">EJ73_01889</name>
</gene>
<dbReference type="Proteomes" id="UP000248314">
    <property type="component" value="Unassembled WGS sequence"/>
</dbReference>
<dbReference type="EMBL" id="QJJX01000023">
    <property type="protein sequence ID" value="PXX21120.1"/>
    <property type="molecule type" value="Genomic_DNA"/>
</dbReference>
<dbReference type="STRING" id="1122991.GCA_000613445_01711"/>
<comment type="caution">
    <text evidence="1">The sequence shown here is derived from an EMBL/GenBank/DDBJ whole genome shotgun (WGS) entry which is preliminary data.</text>
</comment>
<name>A0A318HWT5_9BACT</name>
<proteinExistence type="predicted"/>
<dbReference type="Pfam" id="PF14092">
    <property type="entry name" value="DUF4270"/>
    <property type="match status" value="1"/>
</dbReference>
<accession>A0A318HWT5</accession>
<dbReference type="AlphaFoldDB" id="A0A318HWT5"/>
<evidence type="ECO:0000313" key="1">
    <source>
        <dbReference type="EMBL" id="PXX21120.1"/>
    </source>
</evidence>
<evidence type="ECO:0000313" key="2">
    <source>
        <dbReference type="Proteomes" id="UP000248314"/>
    </source>
</evidence>
<organism evidence="1 2">
    <name type="scientific">Hoylesella shahii DSM 15611 = JCM 12083</name>
    <dbReference type="NCBI Taxonomy" id="1122991"/>
    <lineage>
        <taxon>Bacteria</taxon>
        <taxon>Pseudomonadati</taxon>
        <taxon>Bacteroidota</taxon>
        <taxon>Bacteroidia</taxon>
        <taxon>Bacteroidales</taxon>
        <taxon>Prevotellaceae</taxon>
        <taxon>Hoylesella</taxon>
    </lineage>
</organism>